<feature type="transmembrane region" description="Helical" evidence="6">
    <location>
        <begin position="52"/>
        <end position="73"/>
    </location>
</feature>
<evidence type="ECO:0000256" key="4">
    <source>
        <dbReference type="ARBA" id="ARBA00022989"/>
    </source>
</evidence>
<evidence type="ECO:0000256" key="2">
    <source>
        <dbReference type="ARBA" id="ARBA00022475"/>
    </source>
</evidence>
<feature type="transmembrane region" description="Helical" evidence="6">
    <location>
        <begin position="12"/>
        <end position="32"/>
    </location>
</feature>
<keyword evidence="8" id="KW-1185">Reference proteome</keyword>
<dbReference type="GO" id="GO:0005886">
    <property type="term" value="C:plasma membrane"/>
    <property type="evidence" value="ECO:0007669"/>
    <property type="project" value="UniProtKB-SubCell"/>
</dbReference>
<dbReference type="PANTHER" id="PTHR12677:SF59">
    <property type="entry name" value="GOLGI APPARATUS MEMBRANE PROTEIN TVP38-RELATED"/>
    <property type="match status" value="1"/>
</dbReference>
<name>A0A850T3E5_9BACT</name>
<proteinExistence type="inferred from homology"/>
<dbReference type="RefSeq" id="WP_178367726.1">
    <property type="nucleotide sequence ID" value="NZ_JACADJ010000066.1"/>
</dbReference>
<feature type="transmembrane region" description="Helical" evidence="6">
    <location>
        <begin position="157"/>
        <end position="177"/>
    </location>
</feature>
<keyword evidence="3 6" id="KW-0812">Transmembrane</keyword>
<sequence>MNRNMTDNKLIFVKIIAAVVLLMLILSVGLYHEQVTLYWQKLQQGQTHPAGLIAAYVILPIIGFPIMPLLILLGIRFNALYGIIIMTLTMPFHLAVSYWLVHTHIQAWIRRQAESRAIRIPKIPEKHRFRFAFLFMALPGLSYSLKNYLLPMSGLSFFPFLVCGWLPQALLSVPFVIMGAAATQYSLIMIGILALVYAALMFCGKWIKKRYRQTIDTIYNRKTTGEF</sequence>
<evidence type="ECO:0000256" key="5">
    <source>
        <dbReference type="ARBA" id="ARBA00023136"/>
    </source>
</evidence>
<protein>
    <recommendedName>
        <fullName evidence="6">TVP38/TMEM64 family membrane protein</fullName>
    </recommendedName>
</protein>
<dbReference type="Proteomes" id="UP000553343">
    <property type="component" value="Unassembled WGS sequence"/>
</dbReference>
<evidence type="ECO:0000256" key="6">
    <source>
        <dbReference type="RuleBase" id="RU366058"/>
    </source>
</evidence>
<evidence type="ECO:0000256" key="1">
    <source>
        <dbReference type="ARBA" id="ARBA00004651"/>
    </source>
</evidence>
<reference evidence="7 8" key="1">
    <citation type="submission" date="2020-06" db="EMBL/GenBank/DDBJ databases">
        <title>High-quality draft genome of sulfate reducer Desulfobacter latus type strain AcrS2 isolated from marine sediment.</title>
        <authorList>
            <person name="Hoppe M."/>
            <person name="Larsen C.K."/>
            <person name="Marshall I.P.G."/>
            <person name="Schramm A."/>
            <person name="Marietou A.G."/>
        </authorList>
    </citation>
    <scope>NUCLEOTIDE SEQUENCE [LARGE SCALE GENOMIC DNA]</scope>
    <source>
        <strain evidence="7 8">AcRS2</strain>
    </source>
</reference>
<feature type="transmembrane region" description="Helical" evidence="6">
    <location>
        <begin position="183"/>
        <end position="203"/>
    </location>
</feature>
<comment type="similarity">
    <text evidence="6">Belongs to the TVP38/TMEM64 family.</text>
</comment>
<evidence type="ECO:0000256" key="3">
    <source>
        <dbReference type="ARBA" id="ARBA00022692"/>
    </source>
</evidence>
<dbReference type="PANTHER" id="PTHR12677">
    <property type="entry name" value="GOLGI APPARATUS MEMBRANE PROTEIN TVP38-RELATED"/>
    <property type="match status" value="1"/>
</dbReference>
<comment type="subcellular location">
    <subcellularLocation>
        <location evidence="1 6">Cell membrane</location>
        <topology evidence="1 6">Multi-pass membrane protein</topology>
    </subcellularLocation>
</comment>
<dbReference type="InterPro" id="IPR015414">
    <property type="entry name" value="TMEM64"/>
</dbReference>
<comment type="caution">
    <text evidence="7">The sequence shown here is derived from an EMBL/GenBank/DDBJ whole genome shotgun (WGS) entry which is preliminary data.</text>
</comment>
<keyword evidence="4 6" id="KW-1133">Transmembrane helix</keyword>
<dbReference type="AlphaFoldDB" id="A0A850T3E5"/>
<organism evidence="7 8">
    <name type="scientific">Desulfobacter latus</name>
    <dbReference type="NCBI Taxonomy" id="2292"/>
    <lineage>
        <taxon>Bacteria</taxon>
        <taxon>Pseudomonadati</taxon>
        <taxon>Thermodesulfobacteriota</taxon>
        <taxon>Desulfobacteria</taxon>
        <taxon>Desulfobacterales</taxon>
        <taxon>Desulfobacteraceae</taxon>
        <taxon>Desulfobacter</taxon>
    </lineage>
</organism>
<evidence type="ECO:0000313" key="7">
    <source>
        <dbReference type="EMBL" id="NWH06273.1"/>
    </source>
</evidence>
<gene>
    <name evidence="7" type="ORF">HXW94_14995</name>
</gene>
<keyword evidence="5 6" id="KW-0472">Membrane</keyword>
<feature type="transmembrane region" description="Helical" evidence="6">
    <location>
        <begin position="80"/>
        <end position="101"/>
    </location>
</feature>
<keyword evidence="2 6" id="KW-1003">Cell membrane</keyword>
<accession>A0A850T3E5</accession>
<evidence type="ECO:0000313" key="8">
    <source>
        <dbReference type="Proteomes" id="UP000553343"/>
    </source>
</evidence>
<dbReference type="EMBL" id="JACADJ010000066">
    <property type="protein sequence ID" value="NWH06273.1"/>
    <property type="molecule type" value="Genomic_DNA"/>
</dbReference>